<proteinExistence type="predicted"/>
<dbReference type="AlphaFoldDB" id="A0A8S9M350"/>
<evidence type="ECO:0000313" key="1">
    <source>
        <dbReference type="EMBL" id="KAF2612431.1"/>
    </source>
</evidence>
<protein>
    <submittedName>
        <fullName evidence="1">Uncharacterized protein</fullName>
    </submittedName>
</protein>
<organism evidence="1">
    <name type="scientific">Brassica cretica</name>
    <name type="common">Mustard</name>
    <dbReference type="NCBI Taxonomy" id="69181"/>
    <lineage>
        <taxon>Eukaryota</taxon>
        <taxon>Viridiplantae</taxon>
        <taxon>Streptophyta</taxon>
        <taxon>Embryophyta</taxon>
        <taxon>Tracheophyta</taxon>
        <taxon>Spermatophyta</taxon>
        <taxon>Magnoliopsida</taxon>
        <taxon>eudicotyledons</taxon>
        <taxon>Gunneridae</taxon>
        <taxon>Pentapetalae</taxon>
        <taxon>rosids</taxon>
        <taxon>malvids</taxon>
        <taxon>Brassicales</taxon>
        <taxon>Brassicaceae</taxon>
        <taxon>Brassiceae</taxon>
        <taxon>Brassica</taxon>
    </lineage>
</organism>
<sequence length="96" mass="10832">MGKGETRDAANLIPLSPCLLRRRVVALPRRFRFNGEKLCSSSVFHQPVVSTLVSVTILFDLTEDTTAANRSSSSSVKSIFEVFFHQFRFSISQFFT</sequence>
<gene>
    <name evidence="1" type="ORF">F2Q70_00013132</name>
</gene>
<accession>A0A8S9M350</accession>
<reference evidence="1" key="1">
    <citation type="submission" date="2019-12" db="EMBL/GenBank/DDBJ databases">
        <title>Genome sequencing and annotation of Brassica cretica.</title>
        <authorList>
            <person name="Studholme D.J."/>
            <person name="Sarris P.F."/>
        </authorList>
    </citation>
    <scope>NUCLEOTIDE SEQUENCE</scope>
    <source>
        <strain evidence="1">PFS-102/07</strain>
        <tissue evidence="1">Leaf</tissue>
    </source>
</reference>
<dbReference type="EMBL" id="QGKY02000089">
    <property type="protein sequence ID" value="KAF2612431.1"/>
    <property type="molecule type" value="Genomic_DNA"/>
</dbReference>
<name>A0A8S9M350_BRACR</name>
<comment type="caution">
    <text evidence="1">The sequence shown here is derived from an EMBL/GenBank/DDBJ whole genome shotgun (WGS) entry which is preliminary data.</text>
</comment>